<sequence length="101" mass="11711">MPSMFREEYISHGCSELELKLRRYGGNKRHAIRLPHPATTPMDGYRYMKLVVKSCHDTPVANGSRLTLEQVEFVTRMPGEPYLVQTFRDKSGNKLPMVIYH</sequence>
<accession>A0A7S2XDA7</accession>
<evidence type="ECO:0000313" key="1">
    <source>
        <dbReference type="EMBL" id="CAD9770671.1"/>
    </source>
</evidence>
<protein>
    <submittedName>
        <fullName evidence="1">Uncharacterized protein</fullName>
    </submittedName>
</protein>
<reference evidence="1" key="1">
    <citation type="submission" date="2021-01" db="EMBL/GenBank/DDBJ databases">
        <authorList>
            <person name="Corre E."/>
            <person name="Pelletier E."/>
            <person name="Niang G."/>
            <person name="Scheremetjew M."/>
            <person name="Finn R."/>
            <person name="Kale V."/>
            <person name="Holt S."/>
            <person name="Cochrane G."/>
            <person name="Meng A."/>
            <person name="Brown T."/>
            <person name="Cohen L."/>
        </authorList>
    </citation>
    <scope>NUCLEOTIDE SEQUENCE</scope>
    <source>
        <strain evidence="1">CCMP622</strain>
    </source>
</reference>
<gene>
    <name evidence="1" type="ORF">LSP00402_LOCUS14659</name>
</gene>
<name>A0A7S2XDA7_9EUKA</name>
<dbReference type="EMBL" id="HBHP01023579">
    <property type="protein sequence ID" value="CAD9770671.1"/>
    <property type="molecule type" value="Transcribed_RNA"/>
</dbReference>
<organism evidence="1">
    <name type="scientific">Lotharella oceanica</name>
    <dbReference type="NCBI Taxonomy" id="641309"/>
    <lineage>
        <taxon>Eukaryota</taxon>
        <taxon>Sar</taxon>
        <taxon>Rhizaria</taxon>
        <taxon>Cercozoa</taxon>
        <taxon>Chlorarachniophyceae</taxon>
        <taxon>Lotharella</taxon>
    </lineage>
</organism>
<dbReference type="AlphaFoldDB" id="A0A7S2XDA7"/>
<proteinExistence type="predicted"/>